<accession>A0A9Q1E7U8</accession>
<name>A0A9Q1E7U8_SYNKA</name>
<evidence type="ECO:0000256" key="1">
    <source>
        <dbReference type="SAM" id="SignalP"/>
    </source>
</evidence>
<sequence length="167" mass="18150">MQLRWLLGLLLALQVVQPNDIVTPGPPSGIVLQEAPGLLLTNCRVYTQRVYVRLDPKDVYQKHIKSPIELSTDGRYVETQTGNTLEHARLTTIHILEQLQKFLVTEEELSGTKRQKRFLGGLLAAASAIGSLFSVGLSAANTRLESHPTPGALLAESHSDSSLVAGS</sequence>
<dbReference type="EMBL" id="JAINUF010000022">
    <property type="protein sequence ID" value="KAJ8333830.1"/>
    <property type="molecule type" value="Genomic_DNA"/>
</dbReference>
<gene>
    <name evidence="2" type="ORF">SKAU_G00411490</name>
</gene>
<dbReference type="AlphaFoldDB" id="A0A9Q1E7U8"/>
<organism evidence="2 3">
    <name type="scientific">Synaphobranchus kaupii</name>
    <name type="common">Kaup's arrowtooth eel</name>
    <dbReference type="NCBI Taxonomy" id="118154"/>
    <lineage>
        <taxon>Eukaryota</taxon>
        <taxon>Metazoa</taxon>
        <taxon>Chordata</taxon>
        <taxon>Craniata</taxon>
        <taxon>Vertebrata</taxon>
        <taxon>Euteleostomi</taxon>
        <taxon>Actinopterygii</taxon>
        <taxon>Neopterygii</taxon>
        <taxon>Teleostei</taxon>
        <taxon>Anguilliformes</taxon>
        <taxon>Synaphobranchidae</taxon>
        <taxon>Synaphobranchus</taxon>
    </lineage>
</organism>
<comment type="caution">
    <text evidence="2">The sequence shown here is derived from an EMBL/GenBank/DDBJ whole genome shotgun (WGS) entry which is preliminary data.</text>
</comment>
<reference evidence="2" key="1">
    <citation type="journal article" date="2023" name="Science">
        <title>Genome structures resolve the early diversification of teleost fishes.</title>
        <authorList>
            <person name="Parey E."/>
            <person name="Louis A."/>
            <person name="Montfort J."/>
            <person name="Bouchez O."/>
            <person name="Roques C."/>
            <person name="Iampietro C."/>
            <person name="Lluch J."/>
            <person name="Castinel A."/>
            <person name="Donnadieu C."/>
            <person name="Desvignes T."/>
            <person name="Floi Bucao C."/>
            <person name="Jouanno E."/>
            <person name="Wen M."/>
            <person name="Mejri S."/>
            <person name="Dirks R."/>
            <person name="Jansen H."/>
            <person name="Henkel C."/>
            <person name="Chen W.J."/>
            <person name="Zahm M."/>
            <person name="Cabau C."/>
            <person name="Klopp C."/>
            <person name="Thompson A.W."/>
            <person name="Robinson-Rechavi M."/>
            <person name="Braasch I."/>
            <person name="Lecointre G."/>
            <person name="Bobe J."/>
            <person name="Postlethwait J.H."/>
            <person name="Berthelot C."/>
            <person name="Roest Crollius H."/>
            <person name="Guiguen Y."/>
        </authorList>
    </citation>
    <scope>NUCLEOTIDE SEQUENCE</scope>
    <source>
        <strain evidence="2">WJC10195</strain>
    </source>
</reference>
<evidence type="ECO:0000313" key="2">
    <source>
        <dbReference type="EMBL" id="KAJ8333830.1"/>
    </source>
</evidence>
<dbReference type="OrthoDB" id="8950431at2759"/>
<evidence type="ECO:0000313" key="3">
    <source>
        <dbReference type="Proteomes" id="UP001152622"/>
    </source>
</evidence>
<feature type="chain" id="PRO_5040492692" evidence="1">
    <location>
        <begin position="19"/>
        <end position="167"/>
    </location>
</feature>
<protein>
    <submittedName>
        <fullName evidence="2">Uncharacterized protein</fullName>
    </submittedName>
</protein>
<keyword evidence="1" id="KW-0732">Signal</keyword>
<proteinExistence type="predicted"/>
<dbReference type="Proteomes" id="UP001152622">
    <property type="component" value="Chromosome 22"/>
</dbReference>
<keyword evidence="3" id="KW-1185">Reference proteome</keyword>
<feature type="signal peptide" evidence="1">
    <location>
        <begin position="1"/>
        <end position="18"/>
    </location>
</feature>